<evidence type="ECO:0000313" key="1">
    <source>
        <dbReference type="EMBL" id="DAF53157.1"/>
    </source>
</evidence>
<dbReference type="EMBL" id="BK032647">
    <property type="protein sequence ID" value="DAF53157.1"/>
    <property type="molecule type" value="Genomic_DNA"/>
</dbReference>
<proteinExistence type="predicted"/>
<protein>
    <submittedName>
        <fullName evidence="1">Uncharacterized protein</fullName>
    </submittedName>
</protein>
<sequence>MNFTLKIIVNLFCQFKFYIYLCPCKTNLKLDYNKPDEKVSIS</sequence>
<name>A0A8S5SQ21_9CAUD</name>
<accession>A0A8S5SQ21</accession>
<reference evidence="1" key="1">
    <citation type="journal article" date="2021" name="Proc. Natl. Acad. Sci. U.S.A.">
        <title>A Catalog of Tens of Thousands of Viruses from Human Metagenomes Reveals Hidden Associations with Chronic Diseases.</title>
        <authorList>
            <person name="Tisza M.J."/>
            <person name="Buck C.B."/>
        </authorList>
    </citation>
    <scope>NUCLEOTIDE SEQUENCE</scope>
    <source>
        <strain evidence="1">CtLdn10</strain>
    </source>
</reference>
<organism evidence="1">
    <name type="scientific">Siphoviridae sp. ctLdn10</name>
    <dbReference type="NCBI Taxonomy" id="2827847"/>
    <lineage>
        <taxon>Viruses</taxon>
        <taxon>Duplodnaviria</taxon>
        <taxon>Heunggongvirae</taxon>
        <taxon>Uroviricota</taxon>
        <taxon>Caudoviricetes</taxon>
    </lineage>
</organism>